<evidence type="ECO:0000313" key="2">
    <source>
        <dbReference type="Proteomes" id="UP001144978"/>
    </source>
</evidence>
<keyword evidence="2" id="KW-1185">Reference proteome</keyword>
<name>A0ACC1ML40_9APHY</name>
<gene>
    <name evidence="1" type="ORF">NUW54_g13521</name>
</gene>
<sequence>MHQALGRKRKRKQGEDVAMLGEAKGKLSGEGGWRRRRWRFLYTFRIRQCSITINAVLSRQSQVALHPGQLRPSWMLEQPHGAASTKSLD</sequence>
<evidence type="ECO:0000313" key="1">
    <source>
        <dbReference type="EMBL" id="KAJ2967382.1"/>
    </source>
</evidence>
<comment type="caution">
    <text evidence="1">The sequence shown here is derived from an EMBL/GenBank/DDBJ whole genome shotgun (WGS) entry which is preliminary data.</text>
</comment>
<organism evidence="1 2">
    <name type="scientific">Trametes sanguinea</name>
    <dbReference type="NCBI Taxonomy" id="158606"/>
    <lineage>
        <taxon>Eukaryota</taxon>
        <taxon>Fungi</taxon>
        <taxon>Dikarya</taxon>
        <taxon>Basidiomycota</taxon>
        <taxon>Agaricomycotina</taxon>
        <taxon>Agaricomycetes</taxon>
        <taxon>Polyporales</taxon>
        <taxon>Polyporaceae</taxon>
        <taxon>Trametes</taxon>
    </lineage>
</organism>
<proteinExistence type="predicted"/>
<protein>
    <submittedName>
        <fullName evidence="1">Uncharacterized protein</fullName>
    </submittedName>
</protein>
<dbReference type="Proteomes" id="UP001144978">
    <property type="component" value="Unassembled WGS sequence"/>
</dbReference>
<dbReference type="EMBL" id="JANSHE010006333">
    <property type="protein sequence ID" value="KAJ2967382.1"/>
    <property type="molecule type" value="Genomic_DNA"/>
</dbReference>
<reference evidence="1" key="1">
    <citation type="submission" date="2022-08" db="EMBL/GenBank/DDBJ databases">
        <title>Genome Sequence of Pycnoporus sanguineus.</title>
        <authorList>
            <person name="Buettner E."/>
        </authorList>
    </citation>
    <scope>NUCLEOTIDE SEQUENCE</scope>
    <source>
        <strain evidence="1">CG-C14</strain>
    </source>
</reference>
<accession>A0ACC1ML40</accession>